<keyword evidence="2" id="KW-0472">Membrane</keyword>
<gene>
    <name evidence="3" type="ORF">PPROV_000710600</name>
</gene>
<feature type="region of interest" description="Disordered" evidence="1">
    <location>
        <begin position="466"/>
        <end position="493"/>
    </location>
</feature>
<evidence type="ECO:0000313" key="4">
    <source>
        <dbReference type="Proteomes" id="UP000660262"/>
    </source>
</evidence>
<evidence type="ECO:0000256" key="1">
    <source>
        <dbReference type="SAM" id="MobiDB-lite"/>
    </source>
</evidence>
<dbReference type="AlphaFoldDB" id="A0A830HTV4"/>
<name>A0A830HTV4_9CHLO</name>
<feature type="region of interest" description="Disordered" evidence="1">
    <location>
        <begin position="84"/>
        <end position="128"/>
    </location>
</feature>
<organism evidence="3 4">
    <name type="scientific">Pycnococcus provasolii</name>
    <dbReference type="NCBI Taxonomy" id="41880"/>
    <lineage>
        <taxon>Eukaryota</taxon>
        <taxon>Viridiplantae</taxon>
        <taxon>Chlorophyta</taxon>
        <taxon>Pseudoscourfieldiophyceae</taxon>
        <taxon>Pseudoscourfieldiales</taxon>
        <taxon>Pycnococcaceae</taxon>
        <taxon>Pycnococcus</taxon>
    </lineage>
</organism>
<feature type="compositionally biased region" description="Polar residues" evidence="1">
    <location>
        <begin position="466"/>
        <end position="475"/>
    </location>
</feature>
<keyword evidence="2" id="KW-0812">Transmembrane</keyword>
<comment type="caution">
    <text evidence="3">The sequence shown here is derived from an EMBL/GenBank/DDBJ whole genome shotgun (WGS) entry which is preliminary data.</text>
</comment>
<feature type="region of interest" description="Disordered" evidence="1">
    <location>
        <begin position="338"/>
        <end position="367"/>
    </location>
</feature>
<feature type="compositionally biased region" description="Basic and acidic residues" evidence="1">
    <location>
        <begin position="338"/>
        <end position="348"/>
    </location>
</feature>
<evidence type="ECO:0000256" key="2">
    <source>
        <dbReference type="SAM" id="Phobius"/>
    </source>
</evidence>
<dbReference type="Proteomes" id="UP000660262">
    <property type="component" value="Unassembled WGS sequence"/>
</dbReference>
<keyword evidence="4" id="KW-1185">Reference proteome</keyword>
<dbReference type="EMBL" id="BNJQ01000020">
    <property type="protein sequence ID" value="GHP08367.1"/>
    <property type="molecule type" value="Genomic_DNA"/>
</dbReference>
<sequence>MARACSSPFGSLGGRIGPSRRARAPCLRSGLGGLAGLPLRRVTARHPGLRGLASCPCVCVPLRSSPSRTLGLIRRRNLFGPCRALPENDRGSGAGPSSQSPGGGATEGKTKTPKGPQGNGDDDDDDDNEEKLAFLKFETLIGTIVASAGVTGTIAVVLSLLFRVDPYGHFNALDVDAGKLGMIYFLPVFLWTAFIFVPNHDENTTMRTYKEIQCRNNPAIGFSYPEELLIIVLIELADNMLNRAVILGGGGQWLSDRLSDAGYLAFDTTLGDDAPIWLGLSATQVAQAFVLTCATGWKVGTELRTNQMRNNLLDRMAEALRKQPDLLGKDKDTAKVFKSFGDDKSKEEEEKEVVPTTSGSDDQETEVEIGEDGLPLPVRPLTKLQYQDAQEIIQFRRRVDAASSLDAVADTLKILSCGASYIATQNMFAPYVACCVGQILYSIGQRSGLDESLGLLSDRAYLKATMSDNPNPFDNESSETTSTSDDPAADFKRKTMAKLKADMDAKNAEKKRDEDGE</sequence>
<feature type="transmembrane region" description="Helical" evidence="2">
    <location>
        <begin position="140"/>
        <end position="162"/>
    </location>
</feature>
<keyword evidence="2" id="KW-1133">Transmembrane helix</keyword>
<proteinExistence type="predicted"/>
<feature type="transmembrane region" description="Helical" evidence="2">
    <location>
        <begin position="182"/>
        <end position="200"/>
    </location>
</feature>
<protein>
    <submittedName>
        <fullName evidence="3">Uncharacterized protein</fullName>
    </submittedName>
</protein>
<evidence type="ECO:0000313" key="3">
    <source>
        <dbReference type="EMBL" id="GHP08367.1"/>
    </source>
</evidence>
<reference evidence="3" key="1">
    <citation type="submission" date="2020-10" db="EMBL/GenBank/DDBJ databases">
        <title>Unveiling of a novel bifunctional photoreceptor, Dualchrome1, isolated from a cosmopolitan green alga.</title>
        <authorList>
            <person name="Suzuki S."/>
            <person name="Kawachi M."/>
        </authorList>
    </citation>
    <scope>NUCLEOTIDE SEQUENCE</scope>
    <source>
        <strain evidence="3">NIES 2893</strain>
    </source>
</reference>
<accession>A0A830HTV4</accession>